<evidence type="ECO:0000256" key="13">
    <source>
        <dbReference type="PROSITE-ProRule" id="PRU00461"/>
    </source>
</evidence>
<feature type="domain" description="EGF-like" evidence="16">
    <location>
        <begin position="689"/>
        <end position="729"/>
    </location>
</feature>
<keyword evidence="4 12" id="KW-0245">EGF-like domain</keyword>
<dbReference type="InterPro" id="IPR000152">
    <property type="entry name" value="EGF-type_Asp/Asn_hydroxyl_site"/>
</dbReference>
<evidence type="ECO:0000259" key="17">
    <source>
        <dbReference type="PROSITE" id="PS50993"/>
    </source>
</evidence>
<evidence type="ECO:0000256" key="10">
    <source>
        <dbReference type="ARBA" id="ARBA00023157"/>
    </source>
</evidence>
<keyword evidence="10" id="KW-1015">Disulfide bond</keyword>
<dbReference type="SUPFAM" id="SSF54511">
    <property type="entry name" value="GFP-like"/>
    <property type="match status" value="1"/>
</dbReference>
<dbReference type="InterPro" id="IPR026823">
    <property type="entry name" value="cEGF"/>
</dbReference>
<evidence type="ECO:0000256" key="5">
    <source>
        <dbReference type="ARBA" id="ARBA00022729"/>
    </source>
</evidence>
<feature type="chain" id="PRO_5034664146" evidence="15">
    <location>
        <begin position="25"/>
        <end position="1200"/>
    </location>
</feature>
<dbReference type="InterPro" id="IPR018097">
    <property type="entry name" value="EGF_Ca-bd_CS"/>
</dbReference>
<dbReference type="PROSITE" id="PS00484">
    <property type="entry name" value="THYROGLOBULIN_1_1"/>
    <property type="match status" value="1"/>
</dbReference>
<dbReference type="SMART" id="SM00181">
    <property type="entry name" value="EGF"/>
    <property type="match status" value="4"/>
</dbReference>
<dbReference type="PROSITE" id="PS01186">
    <property type="entry name" value="EGF_2"/>
    <property type="match status" value="4"/>
</dbReference>
<feature type="domain" description="NIDO" evidence="19">
    <location>
        <begin position="102"/>
        <end position="270"/>
    </location>
</feature>
<evidence type="ECO:0000256" key="2">
    <source>
        <dbReference type="ARBA" id="ARBA00022525"/>
    </source>
</evidence>
<dbReference type="Gene3D" id="4.10.800.10">
    <property type="entry name" value="Thyroglobulin type-1"/>
    <property type="match status" value="1"/>
</dbReference>
<dbReference type="SMART" id="SM00539">
    <property type="entry name" value="NIDO"/>
    <property type="match status" value="1"/>
</dbReference>
<dbReference type="InterPro" id="IPR006605">
    <property type="entry name" value="G2_nidogen/fibulin_G2F"/>
</dbReference>
<dbReference type="InterPro" id="IPR009017">
    <property type="entry name" value="GFP"/>
</dbReference>
<name>A0A8C4QI52_EPTBU</name>
<evidence type="ECO:0000256" key="7">
    <source>
        <dbReference type="ARBA" id="ARBA00022837"/>
    </source>
</evidence>
<feature type="compositionally biased region" description="Basic and acidic residues" evidence="14">
    <location>
        <begin position="314"/>
        <end position="328"/>
    </location>
</feature>
<dbReference type="Pfam" id="PF00058">
    <property type="entry name" value="Ldl_recept_b"/>
    <property type="match status" value="2"/>
</dbReference>
<dbReference type="Gene3D" id="2.120.10.30">
    <property type="entry name" value="TolB, C-terminal domain"/>
    <property type="match status" value="1"/>
</dbReference>
<dbReference type="CDD" id="cd00054">
    <property type="entry name" value="EGF_CA"/>
    <property type="match status" value="4"/>
</dbReference>
<reference evidence="20" key="1">
    <citation type="submission" date="2025-08" db="UniProtKB">
        <authorList>
            <consortium name="Ensembl"/>
        </authorList>
    </citation>
    <scope>IDENTIFICATION</scope>
</reference>
<keyword evidence="5 15" id="KW-0732">Signal</keyword>
<evidence type="ECO:0000256" key="11">
    <source>
        <dbReference type="ARBA" id="ARBA00023180"/>
    </source>
</evidence>
<dbReference type="SMART" id="SM00135">
    <property type="entry name" value="LY"/>
    <property type="match status" value="5"/>
</dbReference>
<dbReference type="Pfam" id="PF07474">
    <property type="entry name" value="G2F"/>
    <property type="match status" value="1"/>
</dbReference>
<comment type="caution">
    <text evidence="12">Lacks conserved residue(s) required for the propagation of feature annotation.</text>
</comment>
<dbReference type="InterPro" id="IPR036857">
    <property type="entry name" value="Thyroglobulin_1_sf"/>
</dbReference>
<dbReference type="InterPro" id="IPR050778">
    <property type="entry name" value="Cueball_EGF_LRP_Nidogen"/>
</dbReference>
<keyword evidence="9" id="KW-0130">Cell adhesion</keyword>
<keyword evidence="11" id="KW-0325">Glycoprotein</keyword>
<dbReference type="FunFam" id="2.120.10.30:FF:000241">
    <property type="entry name" value="Low-density lipoprotein receptor-related protein 6"/>
    <property type="match status" value="1"/>
</dbReference>
<dbReference type="Proteomes" id="UP000694388">
    <property type="component" value="Unplaced"/>
</dbReference>
<feature type="domain" description="EGF-like" evidence="16">
    <location>
        <begin position="730"/>
        <end position="768"/>
    </location>
</feature>
<evidence type="ECO:0000313" key="20">
    <source>
        <dbReference type="Ensembl" id="ENSEBUP00000015842.1"/>
    </source>
</evidence>
<dbReference type="PROSITE" id="PS51220">
    <property type="entry name" value="NIDO"/>
    <property type="match status" value="1"/>
</dbReference>
<dbReference type="GO" id="GO:0042813">
    <property type="term" value="F:Wnt receptor activity"/>
    <property type="evidence" value="ECO:0007669"/>
    <property type="project" value="TreeGrafter"/>
</dbReference>
<keyword evidence="6" id="KW-0677">Repeat</keyword>
<dbReference type="SUPFAM" id="SSF63825">
    <property type="entry name" value="YWTD domain"/>
    <property type="match status" value="1"/>
</dbReference>
<evidence type="ECO:0000259" key="19">
    <source>
        <dbReference type="PROSITE" id="PS51220"/>
    </source>
</evidence>
<dbReference type="PROSITE" id="PS51120">
    <property type="entry name" value="LDLRB"/>
    <property type="match status" value="3"/>
</dbReference>
<dbReference type="InterPro" id="IPR009030">
    <property type="entry name" value="Growth_fac_rcpt_cys_sf"/>
</dbReference>
<dbReference type="CDD" id="cd00191">
    <property type="entry name" value="TY"/>
    <property type="match status" value="1"/>
</dbReference>
<accession>A0A8C4QI52</accession>
<dbReference type="Ensembl" id="ENSEBUT00000016418.1">
    <property type="protein sequence ID" value="ENSEBUP00000015842.1"/>
    <property type="gene ID" value="ENSEBUG00000009966.1"/>
</dbReference>
<dbReference type="AlphaFoldDB" id="A0A8C4QI52"/>
<comment type="subcellular location">
    <subcellularLocation>
        <location evidence="1">Secreted</location>
        <location evidence="1">Extracellular space</location>
        <location evidence="1">Extracellular matrix</location>
        <location evidence="1">Basement membrane</location>
    </subcellularLocation>
</comment>
<evidence type="ECO:0000256" key="8">
    <source>
        <dbReference type="ARBA" id="ARBA00022869"/>
    </source>
</evidence>
<feature type="region of interest" description="Disordered" evidence="14">
    <location>
        <begin position="279"/>
        <end position="365"/>
    </location>
</feature>
<evidence type="ECO:0000259" key="16">
    <source>
        <dbReference type="PROSITE" id="PS50026"/>
    </source>
</evidence>
<evidence type="ECO:0000313" key="21">
    <source>
        <dbReference type="Proteomes" id="UP000694388"/>
    </source>
</evidence>
<dbReference type="InterPro" id="IPR000716">
    <property type="entry name" value="Thyroglobulin_1"/>
</dbReference>
<dbReference type="Pfam" id="PF00086">
    <property type="entry name" value="Thyroglobulin_1"/>
    <property type="match status" value="1"/>
</dbReference>
<dbReference type="Pfam" id="PF12662">
    <property type="entry name" value="cEGF"/>
    <property type="match status" value="1"/>
</dbReference>
<dbReference type="GO" id="GO:0005604">
    <property type="term" value="C:basement membrane"/>
    <property type="evidence" value="ECO:0007669"/>
    <property type="project" value="UniProtKB-SubCell"/>
</dbReference>
<keyword evidence="7" id="KW-0106">Calcium</keyword>
<dbReference type="PROSITE" id="PS00010">
    <property type="entry name" value="ASX_HYDROXYL"/>
    <property type="match status" value="3"/>
</dbReference>
<dbReference type="SMART" id="SM00682">
    <property type="entry name" value="G2F"/>
    <property type="match status" value="1"/>
</dbReference>
<feature type="signal peptide" evidence="15">
    <location>
        <begin position="1"/>
        <end position="24"/>
    </location>
</feature>
<proteinExistence type="predicted"/>
<evidence type="ECO:0000256" key="9">
    <source>
        <dbReference type="ARBA" id="ARBA00022889"/>
    </source>
</evidence>
<evidence type="ECO:0000256" key="6">
    <source>
        <dbReference type="ARBA" id="ARBA00022737"/>
    </source>
</evidence>
<dbReference type="InterPro" id="IPR003886">
    <property type="entry name" value="NIDO_dom"/>
</dbReference>
<keyword evidence="3" id="KW-0272">Extracellular matrix</keyword>
<evidence type="ECO:0000256" key="14">
    <source>
        <dbReference type="SAM" id="MobiDB-lite"/>
    </source>
</evidence>
<evidence type="ECO:0000256" key="12">
    <source>
        <dbReference type="PROSITE-ProRule" id="PRU00076"/>
    </source>
</evidence>
<evidence type="ECO:0000256" key="15">
    <source>
        <dbReference type="SAM" id="SignalP"/>
    </source>
</evidence>
<dbReference type="GO" id="GO:0007160">
    <property type="term" value="P:cell-matrix adhesion"/>
    <property type="evidence" value="ECO:0007669"/>
    <property type="project" value="InterPro"/>
</dbReference>
<feature type="repeat" description="LDL-receptor class B" evidence="13">
    <location>
        <begin position="911"/>
        <end position="953"/>
    </location>
</feature>
<dbReference type="GeneTree" id="ENSGT00940000156318"/>
<dbReference type="SMART" id="SM00179">
    <property type="entry name" value="EGF_CA"/>
    <property type="match status" value="3"/>
</dbReference>
<dbReference type="InterPro" id="IPR000742">
    <property type="entry name" value="EGF"/>
</dbReference>
<evidence type="ECO:0000256" key="3">
    <source>
        <dbReference type="ARBA" id="ARBA00022530"/>
    </source>
</evidence>
<feature type="domain" description="Thyroglobulin type-1" evidence="18">
    <location>
        <begin position="776"/>
        <end position="840"/>
    </location>
</feature>
<dbReference type="GO" id="GO:0005509">
    <property type="term" value="F:calcium ion binding"/>
    <property type="evidence" value="ECO:0007669"/>
    <property type="project" value="InterPro"/>
</dbReference>
<dbReference type="GO" id="GO:0060070">
    <property type="term" value="P:canonical Wnt signaling pathway"/>
    <property type="evidence" value="ECO:0007669"/>
    <property type="project" value="TreeGrafter"/>
</dbReference>
<dbReference type="PROSITE" id="PS50993">
    <property type="entry name" value="NIDOGEN_G2"/>
    <property type="match status" value="1"/>
</dbReference>
<evidence type="ECO:0000256" key="4">
    <source>
        <dbReference type="ARBA" id="ARBA00022536"/>
    </source>
</evidence>
<dbReference type="InterPro" id="IPR011042">
    <property type="entry name" value="6-blade_b-propeller_TolB-like"/>
</dbReference>
<reference evidence="20" key="2">
    <citation type="submission" date="2025-09" db="UniProtKB">
        <authorList>
            <consortium name="Ensembl"/>
        </authorList>
    </citation>
    <scope>IDENTIFICATION</scope>
</reference>
<keyword evidence="8" id="KW-0084">Basement membrane</keyword>
<dbReference type="Gene3D" id="2.40.155.10">
    <property type="entry name" value="Green fluorescent protein"/>
    <property type="match status" value="1"/>
</dbReference>
<dbReference type="PROSITE" id="PS01187">
    <property type="entry name" value="EGF_CA"/>
    <property type="match status" value="1"/>
</dbReference>
<dbReference type="SMART" id="SM00211">
    <property type="entry name" value="TY"/>
    <property type="match status" value="1"/>
</dbReference>
<dbReference type="GO" id="GO:0005886">
    <property type="term" value="C:plasma membrane"/>
    <property type="evidence" value="ECO:0007669"/>
    <property type="project" value="TreeGrafter"/>
</dbReference>
<dbReference type="Gene3D" id="2.10.25.10">
    <property type="entry name" value="Laminin"/>
    <property type="match status" value="3"/>
</dbReference>
<dbReference type="Pfam" id="PF06119">
    <property type="entry name" value="NIDO"/>
    <property type="match status" value="1"/>
</dbReference>
<dbReference type="FunFam" id="2.10.25.10:FF:000005">
    <property type="entry name" value="Fibrillin 2"/>
    <property type="match status" value="1"/>
</dbReference>
<keyword evidence="2" id="KW-0964">Secreted</keyword>
<sequence length="1200" mass="131933">MSRRGATFAIVLLKLLYLCDPGRALPRSGLYPYGERIGDALVPPGDDASAGVPRLRHRYRVYSRAYRSLHVGTNGVISPSHLPPESHYINDGFPTDFPLVSPFLADLTTEGPPKTRQGRVFFREDLGPGAKELTAAHVASGFPHAAFTPRSVIVVTWEHMRASAPGRHLSTMREKVNTFQAVLASNGTDSFAIFLYPSASLQFLGSRSKGRWAGPGLVLPARAGFCSGIHHGNPGLSYALTTSLASVRRLTEWGNAGRTPGIWVFHIGSARRFGNVVAASGRGRGSTPRDGPTEEGIEDKSPKGVLADAPRAVVRQERSHKDRVHREPQSQVPRWHHHGLDRRASRPVRPQHDNGDGQLAVEPGRGDLPGEWLAHRCSDNEAYCSPHGVCRDYRTGFCCACQAGYYGNGRECFKEGEPQRISGQVTGRLKLNRPRASVEELAAEIHAYAVAADGRAYAALSPVGPTLGWALQLLPALAAPVGWLFARERHGYDNGFRLAGGQLSHHSDVTFQPGGERLSITQHFTGLDPHGHLAVNVHLDGTLPDVPDQATMLFEPYLETYHYHDNGMMAQATQRLTLTSAEPQRILTVHLHQNVTAAPCKHTGTPQWQRAANKLSVSRLFGLFNPRELVVRYALAARLGVDEMLQRSNPCDDGTHDCGPNSRCQPGPEMEYSCDCIPGFMRDGHHCVDVDECVERPCGANAHCRNFPSSFTCECDTGFQLEPDDRTCSDVDECGIVTCPTGATCINQPGAYTCHCPYGFSIDGQQCQPAPEEQASTMCQRWMEVVLGSAEGRVVYVPQCDEHGAFKPTQCGPAGECWCVTMEGREILGTRSKPGIHPACLPITASPISSQPTQPPERTSGLQGPQILYAQGQRIGHISLDGTRPQNDHSGTILSVHGSVNVGLAYDCVERMVYFTDVVARTINRVSLEGGESQTIISTGLLSPEGLTVDSASRNLFWVDSGLDRLEVARLDGSMRRPLINTELVNPRAIVADPTRGMLYWTDWNRAAPKIESAYMDGTQRQVLVRDNLGLPNGLTLEPASGLLCWVDAGTKRLECIQTDGQHRRVITSGLHYPFSLSSLHNYFYYTDWRRDSVRSLQSDGGDVQEYKPTLRSHPYGITIVPPFCSPGILKANIYQYTVTHDDLPHVLIQSSITKPHVRFKFEYVFLLKLINNCINLGFIQMVIYFTPSYQFGSCFKLRT</sequence>
<protein>
    <submittedName>
        <fullName evidence="20">Nidogen 1a</fullName>
    </submittedName>
</protein>
<dbReference type="GO" id="GO:0017147">
    <property type="term" value="F:Wnt-protein binding"/>
    <property type="evidence" value="ECO:0007669"/>
    <property type="project" value="TreeGrafter"/>
</dbReference>
<feature type="domain" description="EGF-like" evidence="16">
    <location>
        <begin position="647"/>
        <end position="688"/>
    </location>
</feature>
<dbReference type="SUPFAM" id="SSF57610">
    <property type="entry name" value="Thyroglobulin type-1 domain"/>
    <property type="match status" value="1"/>
</dbReference>
<evidence type="ECO:0000259" key="18">
    <source>
        <dbReference type="PROSITE" id="PS51162"/>
    </source>
</evidence>
<organism evidence="20 21">
    <name type="scientific">Eptatretus burgeri</name>
    <name type="common">Inshore hagfish</name>
    <dbReference type="NCBI Taxonomy" id="7764"/>
    <lineage>
        <taxon>Eukaryota</taxon>
        <taxon>Metazoa</taxon>
        <taxon>Chordata</taxon>
        <taxon>Craniata</taxon>
        <taxon>Vertebrata</taxon>
        <taxon>Cyclostomata</taxon>
        <taxon>Myxini</taxon>
        <taxon>Myxiniformes</taxon>
        <taxon>Myxinidae</taxon>
        <taxon>Eptatretinae</taxon>
        <taxon>Eptatretus</taxon>
    </lineage>
</organism>
<evidence type="ECO:0000256" key="1">
    <source>
        <dbReference type="ARBA" id="ARBA00004302"/>
    </source>
</evidence>
<dbReference type="PANTHER" id="PTHR46513:SF15">
    <property type="entry name" value="NIDOGEN 2"/>
    <property type="match status" value="1"/>
</dbReference>
<dbReference type="InterPro" id="IPR000033">
    <property type="entry name" value="LDLR_classB_rpt"/>
</dbReference>
<dbReference type="InterPro" id="IPR001881">
    <property type="entry name" value="EGF-like_Ca-bd_dom"/>
</dbReference>
<keyword evidence="21" id="KW-1185">Reference proteome</keyword>
<feature type="repeat" description="LDL-receptor class B" evidence="13">
    <location>
        <begin position="954"/>
        <end position="996"/>
    </location>
</feature>
<dbReference type="SUPFAM" id="SSF57184">
    <property type="entry name" value="Growth factor receptor domain"/>
    <property type="match status" value="1"/>
</dbReference>
<dbReference type="PROSITE" id="PS50026">
    <property type="entry name" value="EGF_3"/>
    <property type="match status" value="3"/>
</dbReference>
<dbReference type="PANTHER" id="PTHR46513">
    <property type="entry name" value="VITELLOGENIN RECEPTOR-LIKE PROTEIN-RELATED-RELATED"/>
    <property type="match status" value="1"/>
</dbReference>
<dbReference type="PROSITE" id="PS51162">
    <property type="entry name" value="THYROGLOBULIN_1_2"/>
    <property type="match status" value="1"/>
</dbReference>
<feature type="domain" description="Nidogen G2 beta-barrel" evidence="17">
    <location>
        <begin position="417"/>
        <end position="649"/>
    </location>
</feature>
<feature type="repeat" description="LDL-receptor class B" evidence="13">
    <location>
        <begin position="997"/>
        <end position="1041"/>
    </location>
</feature>